<dbReference type="PANTHER" id="PTHR14003">
    <property type="entry name" value="TRANSCRIPTIONAL REPRESSOR PROTEIN YY"/>
    <property type="match status" value="1"/>
</dbReference>
<feature type="region of interest" description="Disordered" evidence="6">
    <location>
        <begin position="84"/>
        <end position="137"/>
    </location>
</feature>
<evidence type="ECO:0000256" key="3">
    <source>
        <dbReference type="ARBA" id="ARBA00022771"/>
    </source>
</evidence>
<evidence type="ECO:0000256" key="4">
    <source>
        <dbReference type="ARBA" id="ARBA00022833"/>
    </source>
</evidence>
<dbReference type="GO" id="GO:0005667">
    <property type="term" value="C:transcription regulator complex"/>
    <property type="evidence" value="ECO:0007669"/>
    <property type="project" value="TreeGrafter"/>
</dbReference>
<dbReference type="GO" id="GO:0000978">
    <property type="term" value="F:RNA polymerase II cis-regulatory region sequence-specific DNA binding"/>
    <property type="evidence" value="ECO:0007669"/>
    <property type="project" value="TreeGrafter"/>
</dbReference>
<gene>
    <name evidence="8" type="ORF">B0H16DRAFT_1892506</name>
</gene>
<proteinExistence type="predicted"/>
<keyword evidence="4" id="KW-0862">Zinc</keyword>
<evidence type="ECO:0000256" key="6">
    <source>
        <dbReference type="SAM" id="MobiDB-lite"/>
    </source>
</evidence>
<dbReference type="GO" id="GO:0000785">
    <property type="term" value="C:chromatin"/>
    <property type="evidence" value="ECO:0007669"/>
    <property type="project" value="TreeGrafter"/>
</dbReference>
<sequence length="162" mass="17751">MLSPALPPPPTPATTRRPRAISSTISNAKKQHHICPACQYPFSTAARLARHSRVHTGERNYKCPFPGCATRCSRADNAKQHYRKHLFLGSHRKSGRTTLRSESMPAPSPLAASPSSSTDNLHGYREDLPPLEPPPLEDSRLYFLNVANGGVIESPPNTPLPL</sequence>
<dbReference type="InterPro" id="IPR013087">
    <property type="entry name" value="Znf_C2H2_type"/>
</dbReference>
<accession>A0AAD7I3L7</accession>
<evidence type="ECO:0000256" key="5">
    <source>
        <dbReference type="PROSITE-ProRule" id="PRU00042"/>
    </source>
</evidence>
<keyword evidence="2" id="KW-0677">Repeat</keyword>
<dbReference type="GO" id="GO:0000981">
    <property type="term" value="F:DNA-binding transcription factor activity, RNA polymerase II-specific"/>
    <property type="evidence" value="ECO:0007669"/>
    <property type="project" value="TreeGrafter"/>
</dbReference>
<feature type="domain" description="C2H2-type" evidence="7">
    <location>
        <begin position="33"/>
        <end position="60"/>
    </location>
</feature>
<dbReference type="PROSITE" id="PS00028">
    <property type="entry name" value="ZINC_FINGER_C2H2_1"/>
    <property type="match status" value="2"/>
</dbReference>
<evidence type="ECO:0000313" key="9">
    <source>
        <dbReference type="Proteomes" id="UP001215598"/>
    </source>
</evidence>
<feature type="non-terminal residue" evidence="8">
    <location>
        <position position="1"/>
    </location>
</feature>
<protein>
    <recommendedName>
        <fullName evidence="7">C2H2-type domain-containing protein</fullName>
    </recommendedName>
</protein>
<dbReference type="GO" id="GO:0008270">
    <property type="term" value="F:zinc ion binding"/>
    <property type="evidence" value="ECO:0007669"/>
    <property type="project" value="UniProtKB-KW"/>
</dbReference>
<dbReference type="Gene3D" id="3.30.160.60">
    <property type="entry name" value="Classic Zinc Finger"/>
    <property type="match status" value="2"/>
</dbReference>
<reference evidence="8" key="1">
    <citation type="submission" date="2023-03" db="EMBL/GenBank/DDBJ databases">
        <title>Massive genome expansion in bonnet fungi (Mycena s.s.) driven by repeated elements and novel gene families across ecological guilds.</title>
        <authorList>
            <consortium name="Lawrence Berkeley National Laboratory"/>
            <person name="Harder C.B."/>
            <person name="Miyauchi S."/>
            <person name="Viragh M."/>
            <person name="Kuo A."/>
            <person name="Thoen E."/>
            <person name="Andreopoulos B."/>
            <person name="Lu D."/>
            <person name="Skrede I."/>
            <person name="Drula E."/>
            <person name="Henrissat B."/>
            <person name="Morin E."/>
            <person name="Kohler A."/>
            <person name="Barry K."/>
            <person name="LaButti K."/>
            <person name="Morin E."/>
            <person name="Salamov A."/>
            <person name="Lipzen A."/>
            <person name="Mereny Z."/>
            <person name="Hegedus B."/>
            <person name="Baldrian P."/>
            <person name="Stursova M."/>
            <person name="Weitz H."/>
            <person name="Taylor A."/>
            <person name="Grigoriev I.V."/>
            <person name="Nagy L.G."/>
            <person name="Martin F."/>
            <person name="Kauserud H."/>
        </authorList>
    </citation>
    <scope>NUCLEOTIDE SEQUENCE</scope>
    <source>
        <strain evidence="8">CBHHK182m</strain>
    </source>
</reference>
<keyword evidence="3 5" id="KW-0863">Zinc-finger</keyword>
<evidence type="ECO:0000259" key="7">
    <source>
        <dbReference type="PROSITE" id="PS50157"/>
    </source>
</evidence>
<organism evidence="8 9">
    <name type="scientific">Mycena metata</name>
    <dbReference type="NCBI Taxonomy" id="1033252"/>
    <lineage>
        <taxon>Eukaryota</taxon>
        <taxon>Fungi</taxon>
        <taxon>Dikarya</taxon>
        <taxon>Basidiomycota</taxon>
        <taxon>Agaricomycotina</taxon>
        <taxon>Agaricomycetes</taxon>
        <taxon>Agaricomycetidae</taxon>
        <taxon>Agaricales</taxon>
        <taxon>Marasmiineae</taxon>
        <taxon>Mycenaceae</taxon>
        <taxon>Mycena</taxon>
    </lineage>
</organism>
<dbReference type="AlphaFoldDB" id="A0AAD7I3L7"/>
<feature type="compositionally biased region" description="Low complexity" evidence="6">
    <location>
        <begin position="101"/>
        <end position="117"/>
    </location>
</feature>
<evidence type="ECO:0000313" key="8">
    <source>
        <dbReference type="EMBL" id="KAJ7734226.1"/>
    </source>
</evidence>
<dbReference type="SUPFAM" id="SSF57667">
    <property type="entry name" value="beta-beta-alpha zinc fingers"/>
    <property type="match status" value="1"/>
</dbReference>
<dbReference type="PANTHER" id="PTHR14003:SF19">
    <property type="entry name" value="YY2 TRANSCRIPTION FACTOR"/>
    <property type="match status" value="1"/>
</dbReference>
<feature type="compositionally biased region" description="Basic residues" evidence="6">
    <location>
        <begin position="84"/>
        <end position="95"/>
    </location>
</feature>
<keyword evidence="1" id="KW-0479">Metal-binding</keyword>
<dbReference type="InterPro" id="IPR036236">
    <property type="entry name" value="Znf_C2H2_sf"/>
</dbReference>
<dbReference type="SMART" id="SM00355">
    <property type="entry name" value="ZnF_C2H2"/>
    <property type="match status" value="2"/>
</dbReference>
<dbReference type="GO" id="GO:0031519">
    <property type="term" value="C:PcG protein complex"/>
    <property type="evidence" value="ECO:0007669"/>
    <property type="project" value="TreeGrafter"/>
</dbReference>
<dbReference type="PROSITE" id="PS50157">
    <property type="entry name" value="ZINC_FINGER_C2H2_2"/>
    <property type="match status" value="1"/>
</dbReference>
<name>A0AAD7I3L7_9AGAR</name>
<comment type="caution">
    <text evidence="8">The sequence shown here is derived from an EMBL/GenBank/DDBJ whole genome shotgun (WGS) entry which is preliminary data.</text>
</comment>
<evidence type="ECO:0000256" key="2">
    <source>
        <dbReference type="ARBA" id="ARBA00022737"/>
    </source>
</evidence>
<keyword evidence="9" id="KW-1185">Reference proteome</keyword>
<dbReference type="EMBL" id="JARKIB010000133">
    <property type="protein sequence ID" value="KAJ7734226.1"/>
    <property type="molecule type" value="Genomic_DNA"/>
</dbReference>
<dbReference type="Proteomes" id="UP001215598">
    <property type="component" value="Unassembled WGS sequence"/>
</dbReference>
<evidence type="ECO:0000256" key="1">
    <source>
        <dbReference type="ARBA" id="ARBA00022723"/>
    </source>
</evidence>